<dbReference type="SUPFAM" id="SSF49764">
    <property type="entry name" value="HSP20-like chaperones"/>
    <property type="match status" value="1"/>
</dbReference>
<keyword evidence="3" id="KW-1185">Reference proteome</keyword>
<dbReference type="InterPro" id="IPR007052">
    <property type="entry name" value="CS_dom"/>
</dbReference>
<protein>
    <recommendedName>
        <fullName evidence="1">CS domain-containing protein</fullName>
    </recommendedName>
</protein>
<dbReference type="Gene3D" id="1.25.40.10">
    <property type="entry name" value="Tetratricopeptide repeat domain"/>
    <property type="match status" value="1"/>
</dbReference>
<dbReference type="EMBL" id="CP126220">
    <property type="protein sequence ID" value="WIA21531.1"/>
    <property type="molecule type" value="Genomic_DNA"/>
</dbReference>
<evidence type="ECO:0000313" key="3">
    <source>
        <dbReference type="Proteomes" id="UP001244341"/>
    </source>
</evidence>
<organism evidence="2 3">
    <name type="scientific">Tetradesmus obliquus</name>
    <name type="common">Green alga</name>
    <name type="synonym">Acutodesmus obliquus</name>
    <dbReference type="NCBI Taxonomy" id="3088"/>
    <lineage>
        <taxon>Eukaryota</taxon>
        <taxon>Viridiplantae</taxon>
        <taxon>Chlorophyta</taxon>
        <taxon>core chlorophytes</taxon>
        <taxon>Chlorophyceae</taxon>
        <taxon>CS clade</taxon>
        <taxon>Sphaeropleales</taxon>
        <taxon>Scenedesmaceae</taxon>
        <taxon>Tetradesmus</taxon>
    </lineage>
</organism>
<dbReference type="PANTHER" id="PTHR46492">
    <property type="entry name" value="DYNEIN ASSEMBLY FACTOR 4, AXONEMAL"/>
    <property type="match status" value="1"/>
</dbReference>
<dbReference type="InterPro" id="IPR011990">
    <property type="entry name" value="TPR-like_helical_dom_sf"/>
</dbReference>
<evidence type="ECO:0000259" key="1">
    <source>
        <dbReference type="Pfam" id="PF04969"/>
    </source>
</evidence>
<dbReference type="Gene3D" id="2.60.40.790">
    <property type="match status" value="1"/>
</dbReference>
<accession>A0ABY8UMC0</accession>
<reference evidence="2 3" key="1">
    <citation type="submission" date="2023-05" db="EMBL/GenBank/DDBJ databases">
        <title>A 100% complete, gapless, phased diploid assembly of the Scenedesmus obliquus UTEX 3031 genome.</title>
        <authorList>
            <person name="Biondi T.C."/>
            <person name="Hanschen E.R."/>
            <person name="Kwon T."/>
            <person name="Eng W."/>
            <person name="Kruse C.P.S."/>
            <person name="Koehler S.I."/>
            <person name="Kunde Y."/>
            <person name="Gleasner C.D."/>
            <person name="You Mak K.T."/>
            <person name="Polle J."/>
            <person name="Hovde B.T."/>
            <person name="Starkenburg S.R."/>
        </authorList>
    </citation>
    <scope>NUCLEOTIDE SEQUENCE [LARGE SCALE GENOMIC DNA]</scope>
    <source>
        <strain evidence="2 3">DOE0152z</strain>
    </source>
</reference>
<dbReference type="PANTHER" id="PTHR46492:SF1">
    <property type="entry name" value="DYNEIN AXONEMAL ASSEMBLY FACTOR 4"/>
    <property type="match status" value="1"/>
</dbReference>
<dbReference type="Pfam" id="PF04969">
    <property type="entry name" value="CS"/>
    <property type="match status" value="1"/>
</dbReference>
<dbReference type="InterPro" id="IPR052004">
    <property type="entry name" value="Dynein_assembly_factor_4"/>
</dbReference>
<gene>
    <name evidence="2" type="ORF">OEZ85_000730</name>
</gene>
<dbReference type="InterPro" id="IPR019734">
    <property type="entry name" value="TPR_rpt"/>
</dbReference>
<sequence>MPLTPVYTWTETESSVRITVDGVPIKDQSQLFCSDRLVKLNAPPYLLLLDLKAPVDDDQSTATVLHGRKVVFQLAKAEPGLWGTLTAEGDKSTIKQQRDESVQRAHEKQVAAQQQRLARKQQEERAAVDRHIAHDRAQPPVAVSFTQLSTPHLPAREQREVELRDIKRHAKADSLDVSERQPAFLKDKGDALAAQGNFRGAINAYTRALELQPKQPSLCCLKRVQHAVQLYAYAQQWWLAVGDEQRAAEMAADQQRLQQLLPTTQAA</sequence>
<dbReference type="Proteomes" id="UP001244341">
    <property type="component" value="Chromosome 13b"/>
</dbReference>
<name>A0ABY8UMC0_TETOB</name>
<dbReference type="SMART" id="SM00028">
    <property type="entry name" value="TPR"/>
    <property type="match status" value="1"/>
</dbReference>
<dbReference type="InterPro" id="IPR008978">
    <property type="entry name" value="HSP20-like_chaperone"/>
</dbReference>
<proteinExistence type="predicted"/>
<dbReference type="SUPFAM" id="SSF48452">
    <property type="entry name" value="TPR-like"/>
    <property type="match status" value="1"/>
</dbReference>
<evidence type="ECO:0000313" key="2">
    <source>
        <dbReference type="EMBL" id="WIA21531.1"/>
    </source>
</evidence>
<feature type="domain" description="CS" evidence="1">
    <location>
        <begin position="6"/>
        <end position="76"/>
    </location>
</feature>